<proteinExistence type="predicted"/>
<dbReference type="PANTHER" id="PTHR43329">
    <property type="entry name" value="EPOXIDE HYDROLASE"/>
    <property type="match status" value="1"/>
</dbReference>
<dbReference type="InterPro" id="IPR029058">
    <property type="entry name" value="AB_hydrolase_fold"/>
</dbReference>
<dbReference type="Proteomes" id="UP000037247">
    <property type="component" value="Unassembled WGS sequence"/>
</dbReference>
<dbReference type="RefSeq" id="WP_049700421.1">
    <property type="nucleotide sequence ID" value="NZ_JAQDQF010000007.1"/>
</dbReference>
<dbReference type="Gene3D" id="3.40.50.1820">
    <property type="entry name" value="alpha/beta hydrolase"/>
    <property type="match status" value="1"/>
</dbReference>
<evidence type="ECO:0000259" key="2">
    <source>
        <dbReference type="Pfam" id="PF00561"/>
    </source>
</evidence>
<sequence length="333" mass="36653">MKQWVKRLIDVDGVRLATFEFDDPAGDTSAVSGAGNPAGPATPENAERPTVLFVHGWPDTHEVWTEVAARLSDDVRAVAYDTRGLGVSDNPRGVSAYRIETLADDLYAVASAVSPDAPVHVVAHDWGSIQSWEAVSRPDAADHFASFTTISGPCLDHVGVLLRENISHPTPRRALDTLLQSFFSTYIVLLHLPFGPTLISATLGSPGAWRRFLRLMDGTPAEQIVVAPSLRRDMRSGARYYRANMVRKVSKPNPRTTNVPVLEMVNTRDFAVRTHLLRNTNRFAPDLTRLESPTTHWAPTTNPGYVADSIRDFVRRIAARTSTATIPDRAAIR</sequence>
<name>A0ABR5I8E7_9ACTN</name>
<keyword evidence="4" id="KW-1185">Reference proteome</keyword>
<dbReference type="SUPFAM" id="SSF53474">
    <property type="entry name" value="alpha/beta-Hydrolases"/>
    <property type="match status" value="1"/>
</dbReference>
<comment type="caution">
    <text evidence="3">The sequence shown here is derived from an EMBL/GenBank/DDBJ whole genome shotgun (WGS) entry which is preliminary data.</text>
</comment>
<evidence type="ECO:0000256" key="1">
    <source>
        <dbReference type="SAM" id="MobiDB-lite"/>
    </source>
</evidence>
<dbReference type="InterPro" id="IPR000073">
    <property type="entry name" value="AB_hydrolase_1"/>
</dbReference>
<protein>
    <submittedName>
        <fullName evidence="3">Hydrolase</fullName>
    </submittedName>
</protein>
<evidence type="ECO:0000313" key="4">
    <source>
        <dbReference type="Proteomes" id="UP000037247"/>
    </source>
</evidence>
<accession>A0ABR5I8E7</accession>
<evidence type="ECO:0000313" key="3">
    <source>
        <dbReference type="EMBL" id="KNA89972.1"/>
    </source>
</evidence>
<dbReference type="EMBL" id="LDTZ01000021">
    <property type="protein sequence ID" value="KNA89972.1"/>
    <property type="molecule type" value="Genomic_DNA"/>
</dbReference>
<dbReference type="Pfam" id="PF00561">
    <property type="entry name" value="Abhydrolase_1"/>
    <property type="match status" value="1"/>
</dbReference>
<feature type="region of interest" description="Disordered" evidence="1">
    <location>
        <begin position="26"/>
        <end position="46"/>
    </location>
</feature>
<gene>
    <name evidence="3" type="ORF">ABW18_18355</name>
</gene>
<dbReference type="GO" id="GO:0016787">
    <property type="term" value="F:hydrolase activity"/>
    <property type="evidence" value="ECO:0007669"/>
    <property type="project" value="UniProtKB-KW"/>
</dbReference>
<organism evidence="3 4">
    <name type="scientific">Gordonia jacobaea</name>
    <dbReference type="NCBI Taxonomy" id="122202"/>
    <lineage>
        <taxon>Bacteria</taxon>
        <taxon>Bacillati</taxon>
        <taxon>Actinomycetota</taxon>
        <taxon>Actinomycetes</taxon>
        <taxon>Mycobacteriales</taxon>
        <taxon>Gordoniaceae</taxon>
        <taxon>Gordonia</taxon>
    </lineage>
</organism>
<reference evidence="3 4" key="1">
    <citation type="submission" date="2015-05" db="EMBL/GenBank/DDBJ databases">
        <title>Draft genome sequence of the bacterium Gordonia jacobaea a new member of the Gordonia genus.</title>
        <authorList>
            <person name="Jimenez-Galisteo G."/>
            <person name="Dominguez A."/>
            <person name="Munoz E."/>
            <person name="Vinas M."/>
        </authorList>
    </citation>
    <scope>NUCLEOTIDE SEQUENCE [LARGE SCALE GENOMIC DNA]</scope>
    <source>
        <strain evidence="4">mv1</strain>
    </source>
</reference>
<keyword evidence="3" id="KW-0378">Hydrolase</keyword>
<feature type="domain" description="AB hydrolase-1" evidence="2">
    <location>
        <begin position="49"/>
        <end position="298"/>
    </location>
</feature>